<dbReference type="EMBL" id="JAVRQU010000019">
    <property type="protein sequence ID" value="KAK5692384.1"/>
    <property type="molecule type" value="Genomic_DNA"/>
</dbReference>
<gene>
    <name evidence="4" type="ORF">LTR97_010692</name>
</gene>
<dbReference type="AlphaFoldDB" id="A0AAN7VZ28"/>
<dbReference type="InterPro" id="IPR001509">
    <property type="entry name" value="Epimerase_deHydtase"/>
</dbReference>
<dbReference type="PANTHER" id="PTHR10366">
    <property type="entry name" value="NAD DEPENDENT EPIMERASE/DEHYDRATASE"/>
    <property type="match status" value="1"/>
</dbReference>
<evidence type="ECO:0000313" key="5">
    <source>
        <dbReference type="Proteomes" id="UP001310594"/>
    </source>
</evidence>
<name>A0AAN7VZ28_9PEZI</name>
<keyword evidence="1" id="KW-0560">Oxidoreductase</keyword>
<dbReference type="PANTHER" id="PTHR10366:SF562">
    <property type="entry name" value="ALDEHYDE REDUCTASE II (AFU_ORTHOLOGUE AFUA_1G11360)"/>
    <property type="match status" value="1"/>
</dbReference>
<evidence type="ECO:0000256" key="1">
    <source>
        <dbReference type="ARBA" id="ARBA00023002"/>
    </source>
</evidence>
<evidence type="ECO:0000256" key="2">
    <source>
        <dbReference type="ARBA" id="ARBA00023445"/>
    </source>
</evidence>
<accession>A0AAN7VZ28</accession>
<comment type="caution">
    <text evidence="4">The sequence shown here is derived from an EMBL/GenBank/DDBJ whole genome shotgun (WGS) entry which is preliminary data.</text>
</comment>
<sequence>MKISHPAIPFGSTVVVIGANGYIALETCQKLLDAGYRVRGTVRNVARDRDWMHALFDTAMFELVQVPDFKADTAFDAAFQGSPTIGAAGVIYVSTPVLFDTDPAKVIGPTVNGTINTLEAAARAGVKRYVLAGSSKAIATTTYNIPYTLSTRMYNYDSLLDSFSPPAGESSFERSLNLYSAARTLAELAFWSWIAKNKPAFTANSVVPDGNFGRMLASKDSDASTKSSVGALKAALAGQWDASPLKLGYYIDVQDTARLLVAGIALTSVANERILAYNSQASWNTFRQDIRAIRPELVTGNDEDVTGMEISDAHEDSQRAENILREVGQPGFVGKSDMLRDFVNTVY</sequence>
<proteinExistence type="inferred from homology"/>
<dbReference type="GO" id="GO:0016616">
    <property type="term" value="F:oxidoreductase activity, acting on the CH-OH group of donors, NAD or NADP as acceptor"/>
    <property type="evidence" value="ECO:0007669"/>
    <property type="project" value="TreeGrafter"/>
</dbReference>
<organism evidence="4 5">
    <name type="scientific">Elasticomyces elasticus</name>
    <dbReference type="NCBI Taxonomy" id="574655"/>
    <lineage>
        <taxon>Eukaryota</taxon>
        <taxon>Fungi</taxon>
        <taxon>Dikarya</taxon>
        <taxon>Ascomycota</taxon>
        <taxon>Pezizomycotina</taxon>
        <taxon>Dothideomycetes</taxon>
        <taxon>Dothideomycetidae</taxon>
        <taxon>Mycosphaerellales</taxon>
        <taxon>Teratosphaeriaceae</taxon>
        <taxon>Elasticomyces</taxon>
    </lineage>
</organism>
<feature type="domain" description="NAD-dependent epimerase/dehydratase" evidence="3">
    <location>
        <begin position="14"/>
        <end position="146"/>
    </location>
</feature>
<dbReference type="Gene3D" id="3.40.50.720">
    <property type="entry name" value="NAD(P)-binding Rossmann-like Domain"/>
    <property type="match status" value="1"/>
</dbReference>
<dbReference type="Proteomes" id="UP001310594">
    <property type="component" value="Unassembled WGS sequence"/>
</dbReference>
<protein>
    <recommendedName>
        <fullName evidence="3">NAD-dependent epimerase/dehydratase domain-containing protein</fullName>
    </recommendedName>
</protein>
<evidence type="ECO:0000259" key="3">
    <source>
        <dbReference type="Pfam" id="PF01370"/>
    </source>
</evidence>
<evidence type="ECO:0000313" key="4">
    <source>
        <dbReference type="EMBL" id="KAK5692384.1"/>
    </source>
</evidence>
<comment type="similarity">
    <text evidence="2">Belongs to the NAD(P)-dependent epimerase/dehydratase family. Dihydroflavonol-4-reductase subfamily.</text>
</comment>
<reference evidence="4" key="1">
    <citation type="submission" date="2023-08" db="EMBL/GenBank/DDBJ databases">
        <title>Black Yeasts Isolated from many extreme environments.</title>
        <authorList>
            <person name="Coleine C."/>
            <person name="Stajich J.E."/>
            <person name="Selbmann L."/>
        </authorList>
    </citation>
    <scope>NUCLEOTIDE SEQUENCE</scope>
    <source>
        <strain evidence="4">CCFEE 5810</strain>
    </source>
</reference>
<dbReference type="InterPro" id="IPR036291">
    <property type="entry name" value="NAD(P)-bd_dom_sf"/>
</dbReference>
<dbReference type="Pfam" id="PF01370">
    <property type="entry name" value="Epimerase"/>
    <property type="match status" value="1"/>
</dbReference>
<dbReference type="SUPFAM" id="SSF51735">
    <property type="entry name" value="NAD(P)-binding Rossmann-fold domains"/>
    <property type="match status" value="1"/>
</dbReference>
<dbReference type="InterPro" id="IPR050425">
    <property type="entry name" value="NAD(P)_dehydrat-like"/>
</dbReference>